<sequence length="139" mass="15520">MTERTYINTTTELDRVELSEGVFLISEKHQYGYSDKPLSEYTGMNLDGLPSSDIQALSVLASVLQNLPEEGALGFDYDELLDFMKEWAADTAEGAELPFTFTERDGTSNTYSPAALWESSGGCEWEQSAQEGYDYGWNI</sequence>
<reference evidence="1 2" key="1">
    <citation type="journal article" date="2016" name="Front. Microbiol.">
        <title>Characterization of Novel Bacteriophages for Biocontrol of Bacterial Blight in Leek Caused by Pseudomonas syringae pv. porri.</title>
        <authorList>
            <person name="Rombouts S."/>
            <person name="Lavigne R."/>
        </authorList>
    </citation>
    <scope>NUCLEOTIDE SEQUENCE [LARGE SCALE GENOMIC DNA]</scope>
</reference>
<evidence type="ECO:0000313" key="2">
    <source>
        <dbReference type="Proteomes" id="UP000229945"/>
    </source>
</evidence>
<name>A0A142IF62_9CAUD</name>
<proteinExistence type="predicted"/>
<dbReference type="Proteomes" id="UP000229945">
    <property type="component" value="Segment"/>
</dbReference>
<gene>
    <name evidence="1" type="ORF">vB_PsyM_KIL4_0143</name>
</gene>
<protein>
    <submittedName>
        <fullName evidence="1">Uncharacterized protein</fullName>
    </submittedName>
</protein>
<keyword evidence="2" id="KW-1185">Reference proteome</keyword>
<evidence type="ECO:0000313" key="1">
    <source>
        <dbReference type="EMBL" id="AMR57867.1"/>
    </source>
</evidence>
<accession>A0A142IF62</accession>
<organism evidence="1 2">
    <name type="scientific">Pseudomonas phage vB_PsyM_KIL4</name>
    <dbReference type="NCBI Taxonomy" id="1777069"/>
    <lineage>
        <taxon>Viruses</taxon>
        <taxon>Duplodnaviria</taxon>
        <taxon>Heunggongvirae</taxon>
        <taxon>Uroviricota</taxon>
        <taxon>Caudoviricetes</taxon>
        <taxon>Vandenendeviridae</taxon>
        <taxon>Gorskivirinae</taxon>
        <taxon>Flaumdravirus</taxon>
        <taxon>Flaumdravirus KIL2</taxon>
    </lineage>
</organism>
<dbReference type="EMBL" id="KU130129">
    <property type="protein sequence ID" value="AMR57867.1"/>
    <property type="molecule type" value="Genomic_DNA"/>
</dbReference>